<dbReference type="Pfam" id="PF09290">
    <property type="entry name" value="AcetDehyd-dimer"/>
    <property type="match status" value="1"/>
</dbReference>
<comment type="caution">
    <text evidence="1">Lacks conserved residue(s) required for the propagation of feature annotation.</text>
</comment>
<keyword evidence="1 3" id="KW-0560">Oxidoreductase</keyword>
<comment type="catalytic activity">
    <reaction evidence="1">
        <text>acetaldehyde + NAD(+) + CoA = acetyl-CoA + NADH + H(+)</text>
        <dbReference type="Rhea" id="RHEA:23288"/>
        <dbReference type="ChEBI" id="CHEBI:15343"/>
        <dbReference type="ChEBI" id="CHEBI:15378"/>
        <dbReference type="ChEBI" id="CHEBI:57287"/>
        <dbReference type="ChEBI" id="CHEBI:57288"/>
        <dbReference type="ChEBI" id="CHEBI:57540"/>
        <dbReference type="ChEBI" id="CHEBI:57945"/>
        <dbReference type="EC" id="1.2.1.10"/>
    </reaction>
</comment>
<dbReference type="EMBL" id="RZNY01000002">
    <property type="protein sequence ID" value="RUT48259.1"/>
    <property type="molecule type" value="Genomic_DNA"/>
</dbReference>
<comment type="similarity">
    <text evidence="1">Belongs to the acetaldehyde dehydrogenase family.</text>
</comment>
<keyword evidence="1" id="KW-0058">Aromatic hydrocarbons catabolism</keyword>
<dbReference type="Proteomes" id="UP000279446">
    <property type="component" value="Unassembled WGS sequence"/>
</dbReference>
<feature type="binding site" evidence="1">
    <location>
        <position position="271"/>
    </location>
    <ligand>
        <name>NAD(+)</name>
        <dbReference type="ChEBI" id="CHEBI:57540"/>
    </ligand>
</feature>
<evidence type="ECO:0000256" key="1">
    <source>
        <dbReference type="HAMAP-Rule" id="MF_01657"/>
    </source>
</evidence>
<feature type="active site" description="Acyl-thioester intermediate" evidence="1">
    <location>
        <position position="129"/>
    </location>
</feature>
<dbReference type="InterPro" id="IPR036291">
    <property type="entry name" value="NAD(P)-bd_dom_sf"/>
</dbReference>
<dbReference type="NCBIfam" id="NF006157">
    <property type="entry name" value="PRK08300.1"/>
    <property type="match status" value="1"/>
</dbReference>
<dbReference type="GO" id="GO:0051287">
    <property type="term" value="F:NAD binding"/>
    <property type="evidence" value="ECO:0007669"/>
    <property type="project" value="UniProtKB-UniRule"/>
</dbReference>
<dbReference type="OrthoDB" id="9786743at2"/>
<dbReference type="Gene3D" id="3.30.360.10">
    <property type="entry name" value="Dihydrodipicolinate Reductase, domain 2"/>
    <property type="match status" value="1"/>
</dbReference>
<keyword evidence="4" id="KW-1185">Reference proteome</keyword>
<keyword evidence="1" id="KW-0520">NAD</keyword>
<reference evidence="3 4" key="1">
    <citation type="submission" date="2018-12" db="EMBL/GenBank/DDBJ databases">
        <authorList>
            <person name="Sun L."/>
            <person name="Chen Z."/>
        </authorList>
    </citation>
    <scope>NUCLEOTIDE SEQUENCE [LARGE SCALE GENOMIC DNA]</scope>
    <source>
        <strain evidence="3 4">DSM 15890</strain>
    </source>
</reference>
<dbReference type="GO" id="GO:0008774">
    <property type="term" value="F:acetaldehyde dehydrogenase (acetylating) activity"/>
    <property type="evidence" value="ECO:0007669"/>
    <property type="project" value="UniProtKB-UniRule"/>
</dbReference>
<dbReference type="InterPro" id="IPR015426">
    <property type="entry name" value="Acetylaldehyde_DH_C"/>
</dbReference>
<evidence type="ECO:0000259" key="2">
    <source>
        <dbReference type="Pfam" id="PF09290"/>
    </source>
</evidence>
<dbReference type="InterPro" id="IPR003361">
    <property type="entry name" value="Acetaldehyde_dehydrogenase"/>
</dbReference>
<accession>A0A3S1DSS1</accession>
<sequence length="302" mass="32704">MNDNNKLNVAILGSGNIGTDLLVKVGRSNYLDCTYFVGRNHDSHGIQIAQSLGVRTSIDSIDALIKDSDSFDLVFDATSANGHNIHAPIFKQMGKISIDLTPSNIGEMCVPAVNLEPCLNFTEISLVTCGGQAAIPLAYAIGQTQTNIQYIEVVSSISSMSAGLATRNNLDEYIETTEKAIGKFSGCNDVKAIINLNPANPCIDMQTTIMAIVDQPDLMKLQEFIDQIVLDIQMYVPGYQLIISPTIENGRMIVMIKVKGYGDYLPPYAGNLDIINCAAISVAEEFAKKRSNKGGYHESSVN</sequence>
<dbReference type="Gene3D" id="3.40.50.720">
    <property type="entry name" value="NAD(P)-binding Rossmann-like Domain"/>
    <property type="match status" value="1"/>
</dbReference>
<dbReference type="HAMAP" id="MF_01657">
    <property type="entry name" value="Ac_ald_DH_ac"/>
    <property type="match status" value="1"/>
</dbReference>
<feature type="domain" description="Acetaldehyde dehydrogenase C-terminal" evidence="2">
    <location>
        <begin position="129"/>
        <end position="266"/>
    </location>
</feature>
<dbReference type="RefSeq" id="WP_127190680.1">
    <property type="nucleotide sequence ID" value="NZ_RZNY01000002.1"/>
</dbReference>
<dbReference type="PIRSF" id="PIRSF015689">
    <property type="entry name" value="Actaldh_dh_actl"/>
    <property type="match status" value="1"/>
</dbReference>
<comment type="caution">
    <text evidence="3">The sequence shown here is derived from an EMBL/GenBank/DDBJ whole genome shotgun (WGS) entry which is preliminary data.</text>
</comment>
<evidence type="ECO:0000313" key="4">
    <source>
        <dbReference type="Proteomes" id="UP000279446"/>
    </source>
</evidence>
<dbReference type="SUPFAM" id="SSF51735">
    <property type="entry name" value="NAD(P)-binding Rossmann-fold domains"/>
    <property type="match status" value="1"/>
</dbReference>
<organism evidence="3 4">
    <name type="scientific">Paenibacillus anaericanus</name>
    <dbReference type="NCBI Taxonomy" id="170367"/>
    <lineage>
        <taxon>Bacteria</taxon>
        <taxon>Bacillati</taxon>
        <taxon>Bacillota</taxon>
        <taxon>Bacilli</taxon>
        <taxon>Bacillales</taxon>
        <taxon>Paenibacillaceae</taxon>
        <taxon>Paenibacillus</taxon>
    </lineage>
</organism>
<proteinExistence type="inferred from homology"/>
<name>A0A3S1DSS1_9BACL</name>
<feature type="binding site" evidence="1">
    <location>
        <begin position="14"/>
        <end position="17"/>
    </location>
    <ligand>
        <name>NAD(+)</name>
        <dbReference type="ChEBI" id="CHEBI:57540"/>
    </ligand>
</feature>
<gene>
    <name evidence="3" type="ORF">EJP82_03770</name>
</gene>
<dbReference type="SUPFAM" id="SSF55347">
    <property type="entry name" value="Glyceraldehyde-3-phosphate dehydrogenase-like, C-terminal domain"/>
    <property type="match status" value="1"/>
</dbReference>
<evidence type="ECO:0000313" key="3">
    <source>
        <dbReference type="EMBL" id="RUT48259.1"/>
    </source>
</evidence>
<protein>
    <recommendedName>
        <fullName evidence="1">Acetaldehyde dehydrogenase</fullName>
        <ecNumber evidence="1">1.2.1.10</ecNumber>
    </recommendedName>
    <alternativeName>
        <fullName evidence="1">Acetaldehyde dehydrogenase [acetylating]</fullName>
    </alternativeName>
</protein>
<dbReference type="CDD" id="cd23933">
    <property type="entry name" value="ALDH_C"/>
    <property type="match status" value="1"/>
</dbReference>
<dbReference type="NCBIfam" id="TIGR03215">
    <property type="entry name" value="ac_ald_DH_ac"/>
    <property type="match status" value="1"/>
</dbReference>
<dbReference type="EC" id="1.2.1.10" evidence="1"/>
<dbReference type="AlphaFoldDB" id="A0A3S1DSS1"/>